<sequence length="439" mass="48982">MGLKLKLPSRTSSHKTLSSNGQTTAVSSPSSVLTSYGRAKTMKRAYAMNHESGDGSTSSDVQIDVPARRSKRLKALVQKRTRCDTDNAPNIVRTRMTAPSLWLNEEEVECSVYGEVISQDPQTTADQRTGTYGSTLSLAASSGDTSIPEDDYSALSAGDNLLHPTESSTGSLGGWKFYIDHLLSQNLQPILFSAHFQLRQRLSSTLVRFSEFSRDDFEEKFGTYIAPKLLMQHLVREFWNDMQFWHVDDRNPSDLAQTAQQTHADLSSKLETLRLFANSRANETEGMDPDPDEEGMQTMVIGMIALYEFWRNILSQASSPPRQDPWVIRKGLPTGGEGTRGLHSGTIARLQDWSQFRHLALSLVDKVFLTWLEQRGFSEEDEDVLYDEARWQIDCLDKTGAVHLKAIPEYVEPVRSLADEVTIGSPFAFSLASSNVDSA</sequence>
<proteinExistence type="predicted"/>
<accession>A0ACC2W657</accession>
<name>A0ACC2W657_9TREE</name>
<protein>
    <submittedName>
        <fullName evidence="1">Uncharacterized protein</fullName>
    </submittedName>
</protein>
<comment type="caution">
    <text evidence="1">The sequence shown here is derived from an EMBL/GenBank/DDBJ whole genome shotgun (WGS) entry which is preliminary data.</text>
</comment>
<organism evidence="1 2">
    <name type="scientific">Naganishia adeliensis</name>
    <dbReference type="NCBI Taxonomy" id="92952"/>
    <lineage>
        <taxon>Eukaryota</taxon>
        <taxon>Fungi</taxon>
        <taxon>Dikarya</taxon>
        <taxon>Basidiomycota</taxon>
        <taxon>Agaricomycotina</taxon>
        <taxon>Tremellomycetes</taxon>
        <taxon>Filobasidiales</taxon>
        <taxon>Filobasidiaceae</taxon>
        <taxon>Naganishia</taxon>
    </lineage>
</organism>
<reference evidence="1" key="1">
    <citation type="submission" date="2023-04" db="EMBL/GenBank/DDBJ databases">
        <title>Draft Genome sequencing of Naganishia species isolated from polar environments using Oxford Nanopore Technology.</title>
        <authorList>
            <person name="Leo P."/>
            <person name="Venkateswaran K."/>
        </authorList>
    </citation>
    <scope>NUCLEOTIDE SEQUENCE</scope>
    <source>
        <strain evidence="1">MNA-CCFEE 5262</strain>
    </source>
</reference>
<evidence type="ECO:0000313" key="2">
    <source>
        <dbReference type="Proteomes" id="UP001230649"/>
    </source>
</evidence>
<dbReference type="Proteomes" id="UP001230649">
    <property type="component" value="Unassembled WGS sequence"/>
</dbReference>
<evidence type="ECO:0000313" key="1">
    <source>
        <dbReference type="EMBL" id="KAJ9107230.1"/>
    </source>
</evidence>
<gene>
    <name evidence="1" type="ORF">QFC20_003765</name>
</gene>
<keyword evidence="2" id="KW-1185">Reference proteome</keyword>
<dbReference type="EMBL" id="JASBWS010000037">
    <property type="protein sequence ID" value="KAJ9107230.1"/>
    <property type="molecule type" value="Genomic_DNA"/>
</dbReference>